<proteinExistence type="predicted"/>
<dbReference type="AlphaFoldDB" id="A0A285NGT0"/>
<reference evidence="1 2" key="1">
    <citation type="submission" date="2017-09" db="EMBL/GenBank/DDBJ databases">
        <authorList>
            <person name="Ehlers B."/>
            <person name="Leendertz F.H."/>
        </authorList>
    </citation>
    <scope>NUCLEOTIDE SEQUENCE [LARGE SCALE GENOMIC DNA]</scope>
    <source>
        <strain evidence="1 2">DSM 18289</strain>
    </source>
</reference>
<dbReference type="EMBL" id="OBEL01000001">
    <property type="protein sequence ID" value="SNZ08187.1"/>
    <property type="molecule type" value="Genomic_DNA"/>
</dbReference>
<evidence type="ECO:0000313" key="2">
    <source>
        <dbReference type="Proteomes" id="UP000219439"/>
    </source>
</evidence>
<dbReference type="RefSeq" id="WP_170955986.1">
    <property type="nucleotide sequence ID" value="NZ_OBEL01000001.1"/>
</dbReference>
<name>A0A285NGT0_9HYPH</name>
<sequence>MARLEFQSSDMNGVGVDANGEIFFQLGLSHAIGNDGEPDLVAAHKWFNLAAMKGNREAMIRRKELTNEMSPCEVSRAQREAREWIRMH</sequence>
<accession>A0A285NGT0</accession>
<evidence type="ECO:0000313" key="1">
    <source>
        <dbReference type="EMBL" id="SNZ08187.1"/>
    </source>
</evidence>
<evidence type="ECO:0008006" key="3">
    <source>
        <dbReference type="Google" id="ProtNLM"/>
    </source>
</evidence>
<keyword evidence="2" id="KW-1185">Reference proteome</keyword>
<protein>
    <recommendedName>
        <fullName evidence="3">Sel1 repeat-containing protein</fullName>
    </recommendedName>
</protein>
<organism evidence="1 2">
    <name type="scientific">Cohaesibacter gelatinilyticus</name>
    <dbReference type="NCBI Taxonomy" id="372072"/>
    <lineage>
        <taxon>Bacteria</taxon>
        <taxon>Pseudomonadati</taxon>
        <taxon>Pseudomonadota</taxon>
        <taxon>Alphaproteobacteria</taxon>
        <taxon>Hyphomicrobiales</taxon>
        <taxon>Cohaesibacteraceae</taxon>
    </lineage>
</organism>
<dbReference type="Gene3D" id="1.25.40.10">
    <property type="entry name" value="Tetratricopeptide repeat domain"/>
    <property type="match status" value="1"/>
</dbReference>
<dbReference type="Proteomes" id="UP000219439">
    <property type="component" value="Unassembled WGS sequence"/>
</dbReference>
<gene>
    <name evidence="1" type="ORF">SAMN06265368_1497</name>
</gene>
<dbReference type="InterPro" id="IPR011990">
    <property type="entry name" value="TPR-like_helical_dom_sf"/>
</dbReference>